<organism evidence="1 2">
    <name type="scientific">Marasmiellus scandens</name>
    <dbReference type="NCBI Taxonomy" id="2682957"/>
    <lineage>
        <taxon>Eukaryota</taxon>
        <taxon>Fungi</taxon>
        <taxon>Dikarya</taxon>
        <taxon>Basidiomycota</taxon>
        <taxon>Agaricomycotina</taxon>
        <taxon>Agaricomycetes</taxon>
        <taxon>Agaricomycetidae</taxon>
        <taxon>Agaricales</taxon>
        <taxon>Marasmiineae</taxon>
        <taxon>Omphalotaceae</taxon>
        <taxon>Marasmiellus</taxon>
    </lineage>
</organism>
<dbReference type="Gene3D" id="3.30.710.10">
    <property type="entry name" value="Potassium Channel Kv1.1, Chain A"/>
    <property type="match status" value="1"/>
</dbReference>
<name>A0ABR1J775_9AGAR</name>
<accession>A0ABR1J775</accession>
<evidence type="ECO:0008006" key="3">
    <source>
        <dbReference type="Google" id="ProtNLM"/>
    </source>
</evidence>
<protein>
    <recommendedName>
        <fullName evidence="3">BTB domain-containing protein</fullName>
    </recommendedName>
</protein>
<dbReference type="EMBL" id="JBANRG010000033">
    <property type="protein sequence ID" value="KAK7450524.1"/>
    <property type="molecule type" value="Genomic_DNA"/>
</dbReference>
<sequence length="104" mass="11646">MVADDGVIPLSETAAVLEILFQYIYPETAPALNDLPFETLLEVAKAAEKYDIYLARSACVLEMVGWVNDQPREVFRFAAMHGYTSLMNAAERRDRSVVYEALNG</sequence>
<gene>
    <name evidence="1" type="ORF">VKT23_012833</name>
</gene>
<proteinExistence type="predicted"/>
<dbReference type="Proteomes" id="UP001498398">
    <property type="component" value="Unassembled WGS sequence"/>
</dbReference>
<keyword evidence="2" id="KW-1185">Reference proteome</keyword>
<reference evidence="1 2" key="1">
    <citation type="submission" date="2024-01" db="EMBL/GenBank/DDBJ databases">
        <title>A draft genome for the cacao thread blight pathogen Marasmiellus scandens.</title>
        <authorList>
            <person name="Baruah I.K."/>
            <person name="Leung J."/>
            <person name="Bukari Y."/>
            <person name="Amoako-Attah I."/>
            <person name="Meinhardt L.W."/>
            <person name="Bailey B.A."/>
            <person name="Cohen S.P."/>
        </authorList>
    </citation>
    <scope>NUCLEOTIDE SEQUENCE [LARGE SCALE GENOMIC DNA]</scope>
    <source>
        <strain evidence="1 2">GH-19</strain>
    </source>
</reference>
<evidence type="ECO:0000313" key="1">
    <source>
        <dbReference type="EMBL" id="KAK7450524.1"/>
    </source>
</evidence>
<evidence type="ECO:0000313" key="2">
    <source>
        <dbReference type="Proteomes" id="UP001498398"/>
    </source>
</evidence>
<dbReference type="InterPro" id="IPR011333">
    <property type="entry name" value="SKP1/BTB/POZ_sf"/>
</dbReference>
<comment type="caution">
    <text evidence="1">The sequence shown here is derived from an EMBL/GenBank/DDBJ whole genome shotgun (WGS) entry which is preliminary data.</text>
</comment>